<keyword evidence="1" id="KW-1133">Transmembrane helix</keyword>
<dbReference type="NCBIfam" id="NF035944">
    <property type="entry name" value="PEPxxWA-CTERM"/>
    <property type="match status" value="1"/>
</dbReference>
<organism evidence="3 4">
    <name type="scientific">Sphingomonas lycopersici</name>
    <dbReference type="NCBI Taxonomy" id="2951807"/>
    <lineage>
        <taxon>Bacteria</taxon>
        <taxon>Pseudomonadati</taxon>
        <taxon>Pseudomonadota</taxon>
        <taxon>Alphaproteobacteria</taxon>
        <taxon>Sphingomonadales</taxon>
        <taxon>Sphingomonadaceae</taxon>
        <taxon>Sphingomonas</taxon>
    </lineage>
</organism>
<proteinExistence type="predicted"/>
<keyword evidence="2" id="KW-0732">Signal</keyword>
<comment type="caution">
    <text evidence="3">The sequence shown here is derived from an EMBL/GenBank/DDBJ whole genome shotgun (WGS) entry which is preliminary data.</text>
</comment>
<feature type="signal peptide" evidence="2">
    <location>
        <begin position="1"/>
        <end position="25"/>
    </location>
</feature>
<feature type="transmembrane region" description="Helical" evidence="1">
    <location>
        <begin position="161"/>
        <end position="179"/>
    </location>
</feature>
<sequence length="190" mass="19551">MTGKRKLLAAASSVALAVFATSADAAVLIQGTGFWGSNTSTTAVSRANQSFQFSFDLPDTITAAAGYAFTSAISNFSFSLNGVALSAVPSEIRFYSSANNGLFDMVLNGVNLRLFGADVGSNGTLGPSGGYNFTAAVNGNGATGLGVTTVTSLAAAVPEPAVWGLLILGFGMVAGRMRYRRRQPTQLRFA</sequence>
<accession>A0AA41ZF93</accession>
<evidence type="ECO:0000313" key="3">
    <source>
        <dbReference type="EMBL" id="MCW6534628.1"/>
    </source>
</evidence>
<gene>
    <name evidence="3" type="ORF">NEE01_07490</name>
</gene>
<dbReference type="RefSeq" id="WP_179510873.1">
    <property type="nucleotide sequence ID" value="NZ_JANFAU010000005.1"/>
</dbReference>
<keyword evidence="1" id="KW-0812">Transmembrane</keyword>
<keyword evidence="1" id="KW-0472">Membrane</keyword>
<evidence type="ECO:0000256" key="1">
    <source>
        <dbReference type="SAM" id="Phobius"/>
    </source>
</evidence>
<protein>
    <submittedName>
        <fullName evidence="3">PEPxxWA-CTERM sorting domain-containing protein</fullName>
    </submittedName>
</protein>
<reference evidence="3" key="1">
    <citation type="submission" date="2022-06" db="EMBL/GenBank/DDBJ databases">
        <title>Sphingomonas sp. nov. isolated from rhizosphere soil of tomato.</title>
        <authorList>
            <person name="Dong H."/>
            <person name="Gao R."/>
        </authorList>
    </citation>
    <scope>NUCLEOTIDE SEQUENCE</scope>
    <source>
        <strain evidence="3">MMSM24</strain>
    </source>
</reference>
<dbReference type="AlphaFoldDB" id="A0AA41ZF93"/>
<evidence type="ECO:0000256" key="2">
    <source>
        <dbReference type="SAM" id="SignalP"/>
    </source>
</evidence>
<dbReference type="InterPro" id="IPR013424">
    <property type="entry name" value="Ice-binding_C"/>
</dbReference>
<dbReference type="Proteomes" id="UP001165565">
    <property type="component" value="Unassembled WGS sequence"/>
</dbReference>
<feature type="chain" id="PRO_5041373914" evidence="2">
    <location>
        <begin position="26"/>
        <end position="190"/>
    </location>
</feature>
<evidence type="ECO:0000313" key="4">
    <source>
        <dbReference type="Proteomes" id="UP001165565"/>
    </source>
</evidence>
<dbReference type="NCBIfam" id="TIGR02595">
    <property type="entry name" value="PEP_CTERM"/>
    <property type="match status" value="1"/>
</dbReference>
<dbReference type="EMBL" id="JANFAV010000004">
    <property type="protein sequence ID" value="MCW6534628.1"/>
    <property type="molecule type" value="Genomic_DNA"/>
</dbReference>
<keyword evidence="4" id="KW-1185">Reference proteome</keyword>
<name>A0AA41ZF93_9SPHN</name>